<keyword evidence="3" id="KW-1185">Reference proteome</keyword>
<proteinExistence type="predicted"/>
<feature type="region of interest" description="Disordered" evidence="1">
    <location>
        <begin position="1"/>
        <end position="66"/>
    </location>
</feature>
<dbReference type="Pfam" id="PF15756">
    <property type="entry name" value="DUF4690"/>
    <property type="match status" value="1"/>
</dbReference>
<dbReference type="PANTHER" id="PTHR28453">
    <property type="entry name" value="PROTEIN SNORC"/>
    <property type="match status" value="1"/>
</dbReference>
<dbReference type="AlphaFoldDB" id="A0A8C7EKU8"/>
<dbReference type="InterPro" id="IPR031500">
    <property type="entry name" value="SNORC"/>
</dbReference>
<dbReference type="PANTHER" id="PTHR28453:SF1">
    <property type="entry name" value="PROTEIN SNORC"/>
    <property type="match status" value="1"/>
</dbReference>
<organism evidence="2 3">
    <name type="scientific">Neovison vison</name>
    <name type="common">American mink</name>
    <name type="synonym">Mustela vison</name>
    <dbReference type="NCBI Taxonomy" id="452646"/>
    <lineage>
        <taxon>Eukaryota</taxon>
        <taxon>Metazoa</taxon>
        <taxon>Chordata</taxon>
        <taxon>Craniata</taxon>
        <taxon>Vertebrata</taxon>
        <taxon>Euteleostomi</taxon>
        <taxon>Mammalia</taxon>
        <taxon>Eutheria</taxon>
        <taxon>Laurasiatheria</taxon>
        <taxon>Carnivora</taxon>
        <taxon>Caniformia</taxon>
        <taxon>Musteloidea</taxon>
        <taxon>Mustelidae</taxon>
        <taxon>Mustelinae</taxon>
        <taxon>Neogale</taxon>
    </lineage>
</organism>
<evidence type="ECO:0000256" key="1">
    <source>
        <dbReference type="SAM" id="MobiDB-lite"/>
    </source>
</evidence>
<evidence type="ECO:0000313" key="3">
    <source>
        <dbReference type="Proteomes" id="UP000694425"/>
    </source>
</evidence>
<protein>
    <submittedName>
        <fullName evidence="2">Uncharacterized protein</fullName>
    </submittedName>
</protein>
<reference evidence="2" key="2">
    <citation type="submission" date="2025-09" db="UniProtKB">
        <authorList>
            <consortium name="Ensembl"/>
        </authorList>
    </citation>
    <scope>IDENTIFICATION</scope>
</reference>
<dbReference type="GeneTree" id="ENSGT00940000167434"/>
<accession>A0A8C7EKU8</accession>
<dbReference type="Ensembl" id="ENSNVIT00000006348.1">
    <property type="protein sequence ID" value="ENSNVIP00000005400.1"/>
    <property type="gene ID" value="ENSNVIG00000004323.1"/>
</dbReference>
<dbReference type="Proteomes" id="UP000694425">
    <property type="component" value="Unplaced"/>
</dbReference>
<dbReference type="GO" id="GO:0071944">
    <property type="term" value="C:cell periphery"/>
    <property type="evidence" value="ECO:0007669"/>
    <property type="project" value="TreeGrafter"/>
</dbReference>
<evidence type="ECO:0000313" key="2">
    <source>
        <dbReference type="Ensembl" id="ENSNVIP00000005400.1"/>
    </source>
</evidence>
<name>A0A8C7EKU8_NEOVI</name>
<sequence>AGPAACSPVPVLGLAAEGPQEPAPTLWNEPAELPSGEGPVESTSPAREPAATGPLVLTAAPGPEDSTAPALLWPARGSLPVSAAQLPAILILAALWVVHLVDSETFLEVLGPDLGIQDLLSHGAGEPASLLVVQTLAKDPPCAGTGRGGSGCGGEG</sequence>
<reference evidence="2" key="1">
    <citation type="submission" date="2025-08" db="UniProtKB">
        <authorList>
            <consortium name="Ensembl"/>
        </authorList>
    </citation>
    <scope>IDENTIFICATION</scope>
</reference>
<dbReference type="GO" id="GO:0051216">
    <property type="term" value="P:cartilage development"/>
    <property type="evidence" value="ECO:0007669"/>
    <property type="project" value="InterPro"/>
</dbReference>